<protein>
    <submittedName>
        <fullName evidence="2">Uncharacterized protein</fullName>
    </submittedName>
</protein>
<evidence type="ECO:0000313" key="2">
    <source>
        <dbReference type="EMBL" id="KAE8699639.1"/>
    </source>
</evidence>
<comment type="caution">
    <text evidence="2">The sequence shown here is derived from an EMBL/GenBank/DDBJ whole genome shotgun (WGS) entry which is preliminary data.</text>
</comment>
<feature type="compositionally biased region" description="Basic and acidic residues" evidence="1">
    <location>
        <begin position="41"/>
        <end position="53"/>
    </location>
</feature>
<feature type="region of interest" description="Disordered" evidence="1">
    <location>
        <begin position="19"/>
        <end position="62"/>
    </location>
</feature>
<dbReference type="EMBL" id="VEPZ02001035">
    <property type="protein sequence ID" value="KAE8699639.1"/>
    <property type="molecule type" value="Genomic_DNA"/>
</dbReference>
<gene>
    <name evidence="2" type="ORF">F3Y22_tig00110575pilonHSYRG00029</name>
</gene>
<sequence>MNDDARGFVYATTALSARERPTGFSSPLLQRSNTTSFSPPHDAKNKEQQKENVGEDMQNADETSTFHLTSQARRSCSDHQEVENNALSKAKNIVEESLLTIGLRYEKLKGRRTGFKLYKRCSLEAQESRVMKSGSQVDEKDPKRVPLEGEACT</sequence>
<reference evidence="2" key="1">
    <citation type="submission" date="2019-09" db="EMBL/GenBank/DDBJ databases">
        <title>Draft genome information of white flower Hibiscus syriacus.</title>
        <authorList>
            <person name="Kim Y.-M."/>
        </authorList>
    </citation>
    <scope>NUCLEOTIDE SEQUENCE [LARGE SCALE GENOMIC DNA]</scope>
    <source>
        <strain evidence="2">YM2019G1</strain>
    </source>
</reference>
<name>A0A6A3A9K5_HIBSY</name>
<dbReference type="AlphaFoldDB" id="A0A6A3A9K5"/>
<evidence type="ECO:0000313" key="3">
    <source>
        <dbReference type="Proteomes" id="UP000436088"/>
    </source>
</evidence>
<feature type="compositionally biased region" description="Basic and acidic residues" evidence="1">
    <location>
        <begin position="137"/>
        <end position="147"/>
    </location>
</feature>
<feature type="compositionally biased region" description="Polar residues" evidence="1">
    <location>
        <begin position="23"/>
        <end position="38"/>
    </location>
</feature>
<dbReference type="Proteomes" id="UP000436088">
    <property type="component" value="Unassembled WGS sequence"/>
</dbReference>
<feature type="region of interest" description="Disordered" evidence="1">
    <location>
        <begin position="128"/>
        <end position="153"/>
    </location>
</feature>
<evidence type="ECO:0000256" key="1">
    <source>
        <dbReference type="SAM" id="MobiDB-lite"/>
    </source>
</evidence>
<accession>A0A6A3A9K5</accession>
<keyword evidence="3" id="KW-1185">Reference proteome</keyword>
<organism evidence="2 3">
    <name type="scientific">Hibiscus syriacus</name>
    <name type="common">Rose of Sharon</name>
    <dbReference type="NCBI Taxonomy" id="106335"/>
    <lineage>
        <taxon>Eukaryota</taxon>
        <taxon>Viridiplantae</taxon>
        <taxon>Streptophyta</taxon>
        <taxon>Embryophyta</taxon>
        <taxon>Tracheophyta</taxon>
        <taxon>Spermatophyta</taxon>
        <taxon>Magnoliopsida</taxon>
        <taxon>eudicotyledons</taxon>
        <taxon>Gunneridae</taxon>
        <taxon>Pentapetalae</taxon>
        <taxon>rosids</taxon>
        <taxon>malvids</taxon>
        <taxon>Malvales</taxon>
        <taxon>Malvaceae</taxon>
        <taxon>Malvoideae</taxon>
        <taxon>Hibiscus</taxon>
    </lineage>
</organism>
<proteinExistence type="predicted"/>